<keyword evidence="2" id="KW-1185">Reference proteome</keyword>
<sequence>MTKYTYRADGVKWKKLFGDLETNYLDGFQYKSTYLIESWNGQGTFIPDPNEIPEMKLRIIPTSEGYYDALLNHYIYNYTDHLGNVRLSYTDTNKDGVIQPRQYDITQCGRILCNTIWLPGEIVESNTYYPFGLLHNYMATTQNAYQYKYNGKELQETGMYDYGARFYMPDIGRWGVIDPKGAEFPAWSPYNYSLNNPIRFVDPDGMAPNDIVFINNRGVEVHRIKSDTQFKTYIQASTNASSNPAQSTAGWKSVPMPNTIQHRPQSNEDVSGAAYQENDYQIAARTGYFNQAKNSGQLNLVTEGGNPIPTEATKDIPDLDPTLVKAVTVQESNAGTTGITDIMQANVPGDWSKMKSSYQLTKGEKTSETNSLYAGTRVLATKGFKGGVSVDKSGKVTYKFQGWAKAVEAYNGGGTAGYQKSVLQMQQESKKPKPSDY</sequence>
<dbReference type="NCBIfam" id="TIGR03696">
    <property type="entry name" value="Rhs_assc_core"/>
    <property type="match status" value="1"/>
</dbReference>
<dbReference type="AlphaFoldDB" id="A0A3M7LAA3"/>
<name>A0A3M7LAA3_9FLAO</name>
<protein>
    <submittedName>
        <fullName evidence="1">RHS repeat-associated core domain-containing protein</fullName>
    </submittedName>
</protein>
<accession>A0A3M7LAA3</accession>
<dbReference type="EMBL" id="QWIV01000013">
    <property type="protein sequence ID" value="RMZ59711.1"/>
    <property type="molecule type" value="Genomic_DNA"/>
</dbReference>
<organism evidence="1 2">
    <name type="scientific">Chryseobacterium nematophagum</name>
    <dbReference type="NCBI Taxonomy" id="2305228"/>
    <lineage>
        <taxon>Bacteria</taxon>
        <taxon>Pseudomonadati</taxon>
        <taxon>Bacteroidota</taxon>
        <taxon>Flavobacteriia</taxon>
        <taxon>Flavobacteriales</taxon>
        <taxon>Weeksellaceae</taxon>
        <taxon>Chryseobacterium group</taxon>
        <taxon>Chryseobacterium</taxon>
    </lineage>
</organism>
<dbReference type="InterPro" id="IPR022385">
    <property type="entry name" value="Rhs_assc_core"/>
</dbReference>
<dbReference type="InterPro" id="IPR050708">
    <property type="entry name" value="T6SS_VgrG/RHS"/>
</dbReference>
<dbReference type="PANTHER" id="PTHR32305">
    <property type="match status" value="1"/>
</dbReference>
<reference evidence="1 2" key="1">
    <citation type="submission" date="2018-08" db="EMBL/GenBank/DDBJ databases">
        <title>Chryseobacterium nematophagum: a novel matrix digesting pathogen of nematodes.</title>
        <authorList>
            <person name="Page A."/>
            <person name="Roberts M."/>
            <person name="Felix M.-A."/>
            <person name="Weir W."/>
        </authorList>
    </citation>
    <scope>NUCLEOTIDE SEQUENCE [LARGE SCALE GENOMIC DNA]</scope>
    <source>
        <strain evidence="1 2">JUb275</strain>
    </source>
</reference>
<dbReference type="Proteomes" id="UP000267524">
    <property type="component" value="Unassembled WGS sequence"/>
</dbReference>
<comment type="caution">
    <text evidence="1">The sequence shown here is derived from an EMBL/GenBank/DDBJ whole genome shotgun (WGS) entry which is preliminary data.</text>
</comment>
<gene>
    <name evidence="1" type="ORF">D1632_08790</name>
</gene>
<dbReference type="Gene3D" id="2.180.10.10">
    <property type="entry name" value="RHS repeat-associated core"/>
    <property type="match status" value="1"/>
</dbReference>
<evidence type="ECO:0000313" key="2">
    <source>
        <dbReference type="Proteomes" id="UP000267524"/>
    </source>
</evidence>
<dbReference type="PANTHER" id="PTHR32305:SF15">
    <property type="entry name" value="PROTEIN RHSA-RELATED"/>
    <property type="match status" value="1"/>
</dbReference>
<proteinExistence type="predicted"/>
<evidence type="ECO:0000313" key="1">
    <source>
        <dbReference type="EMBL" id="RMZ59711.1"/>
    </source>
</evidence>